<sequence>MVEVITRVDSSPSLKYGSYSIHISGNLLLLFFRGTWSEKCAADYIRDVSRFRHEQGLNHFASIAIISEWQLGTPEAINMVSNVIRRGAEMCMVAQFLLAEGNNHLSLHIARQNVEKAFPGAITGAALDDFLPALDKHGIHFDEQRVRNILAANDRCD</sequence>
<comment type="caution">
    <text evidence="1">The sequence shown here is derived from an EMBL/GenBank/DDBJ whole genome shotgun (WGS) entry which is preliminary data.</text>
</comment>
<name>A0ABV7K2N1_9ALTE</name>
<keyword evidence="2" id="KW-1185">Reference proteome</keyword>
<dbReference type="RefSeq" id="WP_123323576.1">
    <property type="nucleotide sequence ID" value="NZ_JBHRSX010000097.1"/>
</dbReference>
<proteinExistence type="predicted"/>
<evidence type="ECO:0000313" key="1">
    <source>
        <dbReference type="EMBL" id="MFC3203665.1"/>
    </source>
</evidence>
<protein>
    <submittedName>
        <fullName evidence="1">Uncharacterized protein</fullName>
    </submittedName>
</protein>
<organism evidence="1 2">
    <name type="scientific">Alteromonas oceani</name>
    <dbReference type="NCBI Taxonomy" id="2071609"/>
    <lineage>
        <taxon>Bacteria</taxon>
        <taxon>Pseudomonadati</taxon>
        <taxon>Pseudomonadota</taxon>
        <taxon>Gammaproteobacteria</taxon>
        <taxon>Alteromonadales</taxon>
        <taxon>Alteromonadaceae</taxon>
        <taxon>Alteromonas/Salinimonas group</taxon>
        <taxon>Alteromonas</taxon>
    </lineage>
</organism>
<dbReference type="EMBL" id="JBHRSX010000097">
    <property type="protein sequence ID" value="MFC3203665.1"/>
    <property type="molecule type" value="Genomic_DNA"/>
</dbReference>
<accession>A0ABV7K2N1</accession>
<reference evidence="2" key="1">
    <citation type="journal article" date="2019" name="Int. J. Syst. Evol. Microbiol.">
        <title>The Global Catalogue of Microorganisms (GCM) 10K type strain sequencing project: providing services to taxonomists for standard genome sequencing and annotation.</title>
        <authorList>
            <consortium name="The Broad Institute Genomics Platform"/>
            <consortium name="The Broad Institute Genome Sequencing Center for Infectious Disease"/>
            <person name="Wu L."/>
            <person name="Ma J."/>
        </authorList>
    </citation>
    <scope>NUCLEOTIDE SEQUENCE [LARGE SCALE GENOMIC DNA]</scope>
    <source>
        <strain evidence="2">KCTC 52449</strain>
    </source>
</reference>
<dbReference type="Proteomes" id="UP001595477">
    <property type="component" value="Unassembled WGS sequence"/>
</dbReference>
<gene>
    <name evidence="1" type="ORF">ACFOEW_17810</name>
</gene>
<evidence type="ECO:0000313" key="2">
    <source>
        <dbReference type="Proteomes" id="UP001595477"/>
    </source>
</evidence>